<feature type="compositionally biased region" description="Polar residues" evidence="1">
    <location>
        <begin position="604"/>
        <end position="614"/>
    </location>
</feature>
<feature type="compositionally biased region" description="Pro residues" evidence="1">
    <location>
        <begin position="735"/>
        <end position="744"/>
    </location>
</feature>
<feature type="compositionally biased region" description="Low complexity" evidence="1">
    <location>
        <begin position="239"/>
        <end position="258"/>
    </location>
</feature>
<dbReference type="OrthoDB" id="2596859at2759"/>
<feature type="compositionally biased region" description="Low complexity" evidence="1">
    <location>
        <begin position="28"/>
        <end position="37"/>
    </location>
</feature>
<feature type="compositionally biased region" description="Polar residues" evidence="1">
    <location>
        <begin position="813"/>
        <end position="826"/>
    </location>
</feature>
<feature type="compositionally biased region" description="Polar residues" evidence="1">
    <location>
        <begin position="202"/>
        <end position="212"/>
    </location>
</feature>
<feature type="region of interest" description="Disordered" evidence="1">
    <location>
        <begin position="872"/>
        <end position="910"/>
    </location>
</feature>
<feature type="region of interest" description="Disordered" evidence="1">
    <location>
        <begin position="813"/>
        <end position="848"/>
    </location>
</feature>
<feature type="region of interest" description="Disordered" evidence="1">
    <location>
        <begin position="991"/>
        <end position="1017"/>
    </location>
</feature>
<sequence>MGAGQSRSRVSMDALPVADDSDSESHHTISPSSSTASLPDMAFDNAKAPPTIGIPPSTIPSAAASASPATTAASTNNSNSNASASTSKLSHHAFQSGRPVGLGLSSVNLDGASRRWPVALDLADEALSSDDEDDDVEIDQHEMDSYMASHRAPVDAALRSMPGVVGLGDGWANVPQSKPKKRWFRKEKQPAAPPEDDPLSLWSMNDASQAPTSPEKEVSNAKWWKSKKNLFNASQRVVSLPPSAQSNSASSPSEAGPSTNAAKSPPVAIKTRGGRLLGRSRLNFGSMVDLARAKDKDARVSLTPNMPSSADVSTFKEAAAKTTKAKRHSVPGVVSQGRPDKNAAGTRAAHPLELSHGANPAPAARSQPVIISAASSQPSFSPSPVPSHPMLRQAFARSESHLAGNPGVPPRPAPLIINSGAFAPTTSSMPLWRPPIMSPTPLLGVQEEDEEEHEQPVPESTERPPLKRSATFGDDEDLPSDKKDKQQASAAPLLPTVTASPREPSCAISIHSSNNGGTSINGNASAKGEMPAAATNPSPNVKVGLIGRMKNAFNKGRRSRVAPDSPQNFQSERVTPSAAVLAEEPKSASTGRGLRPRSSIFVRRNQNAASSNIDFSVPREDDNDESKKDSFRVSRHVVESMINLSTPSRNSDLSPPTPTTPTPGRYEDFNGQSSTGSRNSRYKRNSWVGSFPRRHGDDDEVDMRDTSFDSRRSKVSLRRLKSQSKSRPGLGTVFPRPPTEVQQPPPLHWAIPSSSYSTPMLHKFGGSTLSLALDISADMGDGLDDIAERPNRAVSPTPSESRERHLASTIAALTNNKPRVTSTLAQKDQPRLLQRRASKRAAEERTGATPVSVPININYAASSDSLSLGPNIVDFPLPPSNSSGDISSSPDPDQVEQLYTPHDPSHYPTVPAEYYTSADIADCDASDSSSSGSGPSRPRRRLRKQPSWSTCKTSAGGCNSFTPIATPTSSNSGENVPASAISKHAYADSLDDQSFHSFPPDERMSAFSSPRSTSIVI</sequence>
<dbReference type="EMBL" id="ALBS01000048">
    <property type="protein sequence ID" value="EJT51653.1"/>
    <property type="molecule type" value="Genomic_DNA"/>
</dbReference>
<comment type="caution">
    <text evidence="2">The sequence shown here is derived from an EMBL/GenBank/DDBJ whole genome shotgun (WGS) entry which is preliminary data.</text>
</comment>
<evidence type="ECO:0000313" key="2">
    <source>
        <dbReference type="EMBL" id="EJT51653.1"/>
    </source>
</evidence>
<feature type="region of interest" description="Disordered" evidence="1">
    <location>
        <begin position="167"/>
        <end position="221"/>
    </location>
</feature>
<feature type="region of interest" description="Disordered" evidence="1">
    <location>
        <begin position="1"/>
        <end position="107"/>
    </location>
</feature>
<proteinExistence type="predicted"/>
<feature type="compositionally biased region" description="Low complexity" evidence="1">
    <location>
        <begin position="508"/>
        <end position="523"/>
    </location>
</feature>
<feature type="compositionally biased region" description="Low complexity" evidence="1">
    <location>
        <begin position="880"/>
        <end position="892"/>
    </location>
</feature>
<dbReference type="KEGG" id="tasa:A1Q1_07065"/>
<evidence type="ECO:0000256" key="1">
    <source>
        <dbReference type="SAM" id="MobiDB-lite"/>
    </source>
</evidence>
<feature type="region of interest" description="Disordered" evidence="1">
    <location>
        <begin position="922"/>
        <end position="951"/>
    </location>
</feature>
<dbReference type="HOGENOM" id="CLU_296690_0_0_1"/>
<dbReference type="RefSeq" id="XP_014182789.1">
    <property type="nucleotide sequence ID" value="XM_014327314.1"/>
</dbReference>
<evidence type="ECO:0000313" key="3">
    <source>
        <dbReference type="Proteomes" id="UP000002748"/>
    </source>
</evidence>
<accession>J5RB07</accession>
<reference evidence="2 3" key="1">
    <citation type="journal article" date="2012" name="Eukaryot. Cell">
        <title>Draft genome sequence of CBS 2479, the standard type strain of Trichosporon asahii.</title>
        <authorList>
            <person name="Yang R.Y."/>
            <person name="Li H.T."/>
            <person name="Zhu H."/>
            <person name="Zhou G.P."/>
            <person name="Wang M."/>
            <person name="Wang L."/>
        </authorList>
    </citation>
    <scope>NUCLEOTIDE SEQUENCE [LARGE SCALE GENOMIC DNA]</scope>
    <source>
        <strain evidence="3">ATCC 90039 / CBS 2479 / JCM 2466 / KCTC 7840 / NCYC 2677 / UAMH 7654</strain>
    </source>
</reference>
<feature type="compositionally biased region" description="Basic and acidic residues" evidence="1">
    <location>
        <begin position="454"/>
        <end position="465"/>
    </location>
</feature>
<feature type="compositionally biased region" description="Basic and acidic residues" evidence="1">
    <location>
        <begin position="703"/>
        <end position="712"/>
    </location>
</feature>
<feature type="compositionally biased region" description="Polar residues" evidence="1">
    <location>
        <begin position="1006"/>
        <end position="1017"/>
    </location>
</feature>
<organism evidence="2 3">
    <name type="scientific">Trichosporon asahii var. asahii (strain ATCC 90039 / CBS 2479 / JCM 2466 / KCTC 7840 / NBRC 103889/ NCYC 2677 / UAMH 7654)</name>
    <name type="common">Yeast</name>
    <dbReference type="NCBI Taxonomy" id="1186058"/>
    <lineage>
        <taxon>Eukaryota</taxon>
        <taxon>Fungi</taxon>
        <taxon>Dikarya</taxon>
        <taxon>Basidiomycota</taxon>
        <taxon>Agaricomycotina</taxon>
        <taxon>Tremellomycetes</taxon>
        <taxon>Trichosporonales</taxon>
        <taxon>Trichosporonaceae</taxon>
        <taxon>Trichosporon</taxon>
    </lineage>
</organism>
<feature type="compositionally biased region" description="Basic residues" evidence="1">
    <location>
        <begin position="713"/>
        <end position="724"/>
    </location>
</feature>
<feature type="compositionally biased region" description="Polar residues" evidence="1">
    <location>
        <begin position="642"/>
        <end position="654"/>
    </location>
</feature>
<feature type="region of interest" description="Disordered" evidence="1">
    <location>
        <begin position="235"/>
        <end position="744"/>
    </location>
</feature>
<feature type="compositionally biased region" description="Polar residues" evidence="1">
    <location>
        <begin position="670"/>
        <end position="679"/>
    </location>
</feature>
<name>J5RB07_TRIAS</name>
<protein>
    <submittedName>
        <fullName evidence="2">Uncharacterized protein</fullName>
    </submittedName>
</protein>
<dbReference type="Proteomes" id="UP000002748">
    <property type="component" value="Unassembled WGS sequence"/>
</dbReference>
<feature type="compositionally biased region" description="Polar residues" evidence="1">
    <location>
        <begin position="565"/>
        <end position="574"/>
    </location>
</feature>
<feature type="compositionally biased region" description="Polar residues" evidence="1">
    <location>
        <begin position="302"/>
        <end position="312"/>
    </location>
</feature>
<dbReference type="AlphaFoldDB" id="J5RB07"/>
<feature type="compositionally biased region" description="Low complexity" evidence="1">
    <location>
        <begin position="48"/>
        <end position="87"/>
    </location>
</feature>
<dbReference type="VEuPathDB" id="FungiDB:A1Q1_07065"/>
<gene>
    <name evidence="2" type="ORF">A1Q1_07065</name>
</gene>
<dbReference type="GeneID" id="25990577"/>
<feature type="compositionally biased region" description="Basic and acidic residues" evidence="1">
    <location>
        <begin position="617"/>
        <end position="638"/>
    </location>
</feature>